<reference evidence="2 3" key="1">
    <citation type="submission" date="2025-05" db="UniProtKB">
        <authorList>
            <consortium name="RefSeq"/>
        </authorList>
    </citation>
    <scope>IDENTIFICATION</scope>
</reference>
<evidence type="ECO:0000313" key="3">
    <source>
        <dbReference type="RefSeq" id="XP_065657418.1"/>
    </source>
</evidence>
<dbReference type="RefSeq" id="XP_065657417.1">
    <property type="nucleotide sequence ID" value="XM_065801345.1"/>
</dbReference>
<keyword evidence="1" id="KW-1185">Reference proteome</keyword>
<dbReference type="GeneID" id="136082343"/>
<evidence type="ECO:0000313" key="1">
    <source>
        <dbReference type="Proteomes" id="UP001652625"/>
    </source>
</evidence>
<name>A0ABM4C739_HYDVU</name>
<protein>
    <submittedName>
        <fullName evidence="2 3">Uncharacterized protein LOC136082343</fullName>
    </submittedName>
</protein>
<gene>
    <name evidence="2 3" type="primary">LOC136082343</name>
</gene>
<sequence length="115" mass="12962">MMFSSNILVENGSKNCVLDKEDNRERHLSCQDFQKVALSWMAKIDKKMSSLSRCGGNTPFKLAFAFGKLLMSEDARACFNVSGGSLKIYFKIYTLYHMTVDAITRQHHGAKICEG</sequence>
<accession>A0ABM4C739</accession>
<proteinExistence type="predicted"/>
<organism evidence="1 3">
    <name type="scientific">Hydra vulgaris</name>
    <name type="common">Hydra</name>
    <name type="synonym">Hydra attenuata</name>
    <dbReference type="NCBI Taxonomy" id="6087"/>
    <lineage>
        <taxon>Eukaryota</taxon>
        <taxon>Metazoa</taxon>
        <taxon>Cnidaria</taxon>
        <taxon>Hydrozoa</taxon>
        <taxon>Hydroidolina</taxon>
        <taxon>Anthoathecata</taxon>
        <taxon>Aplanulata</taxon>
        <taxon>Hydridae</taxon>
        <taxon>Hydra</taxon>
    </lineage>
</organism>
<evidence type="ECO:0000313" key="2">
    <source>
        <dbReference type="RefSeq" id="XP_065657417.1"/>
    </source>
</evidence>
<dbReference type="RefSeq" id="XP_065657418.1">
    <property type="nucleotide sequence ID" value="XM_065801346.1"/>
</dbReference>
<dbReference type="Proteomes" id="UP001652625">
    <property type="component" value="Chromosome 07"/>
</dbReference>